<reference evidence="13 14" key="1">
    <citation type="submission" date="2023-08" db="EMBL/GenBank/DDBJ databases">
        <title>Annotated Genome Sequence of Vanrija albida AlHP1.</title>
        <authorList>
            <person name="Herzog R."/>
        </authorList>
    </citation>
    <scope>NUCLEOTIDE SEQUENCE [LARGE SCALE GENOMIC DNA]</scope>
    <source>
        <strain evidence="13 14">AlHP1</strain>
    </source>
</reference>
<keyword evidence="5 11" id="KW-1133">Transmembrane helix</keyword>
<keyword evidence="7" id="KW-0462">Maltose metabolism</keyword>
<comment type="caution">
    <text evidence="13">The sequence shown here is derived from an EMBL/GenBank/DDBJ whole genome shotgun (WGS) entry which is preliminary data.</text>
</comment>
<accession>A0ABR3Q497</accession>
<evidence type="ECO:0000256" key="6">
    <source>
        <dbReference type="ARBA" id="ARBA00023136"/>
    </source>
</evidence>
<feature type="domain" description="Major facilitator superfamily (MFS) profile" evidence="12">
    <location>
        <begin position="59"/>
        <end position="505"/>
    </location>
</feature>
<feature type="transmembrane region" description="Helical" evidence="11">
    <location>
        <begin position="410"/>
        <end position="433"/>
    </location>
</feature>
<evidence type="ECO:0000313" key="14">
    <source>
        <dbReference type="Proteomes" id="UP001565368"/>
    </source>
</evidence>
<evidence type="ECO:0000313" key="13">
    <source>
        <dbReference type="EMBL" id="KAL1409276.1"/>
    </source>
</evidence>
<evidence type="ECO:0000256" key="4">
    <source>
        <dbReference type="ARBA" id="ARBA00022692"/>
    </source>
</evidence>
<evidence type="ECO:0000256" key="9">
    <source>
        <dbReference type="RuleBase" id="RU003346"/>
    </source>
</evidence>
<evidence type="ECO:0000256" key="1">
    <source>
        <dbReference type="ARBA" id="ARBA00004141"/>
    </source>
</evidence>
<evidence type="ECO:0000256" key="8">
    <source>
        <dbReference type="ARBA" id="ARBA00049119"/>
    </source>
</evidence>
<comment type="subcellular location">
    <subcellularLocation>
        <location evidence="1">Membrane</location>
        <topology evidence="1">Multi-pass membrane protein</topology>
    </subcellularLocation>
</comment>
<keyword evidence="6 11" id="KW-0472">Membrane</keyword>
<feature type="transmembrane region" description="Helical" evidence="11">
    <location>
        <begin position="454"/>
        <end position="471"/>
    </location>
</feature>
<dbReference type="PROSITE" id="PS00217">
    <property type="entry name" value="SUGAR_TRANSPORT_2"/>
    <property type="match status" value="1"/>
</dbReference>
<evidence type="ECO:0000256" key="7">
    <source>
        <dbReference type="ARBA" id="ARBA00026248"/>
    </source>
</evidence>
<comment type="catalytic activity">
    <reaction evidence="8">
        <text>myo-inositol(out) + H(+)(out) = myo-inositol(in) + H(+)(in)</text>
        <dbReference type="Rhea" id="RHEA:60364"/>
        <dbReference type="ChEBI" id="CHEBI:15378"/>
        <dbReference type="ChEBI" id="CHEBI:17268"/>
    </reaction>
</comment>
<dbReference type="PROSITE" id="PS50850">
    <property type="entry name" value="MFS"/>
    <property type="match status" value="1"/>
</dbReference>
<evidence type="ECO:0000259" key="12">
    <source>
        <dbReference type="PROSITE" id="PS50850"/>
    </source>
</evidence>
<gene>
    <name evidence="13" type="ORF">Q8F55_006109</name>
</gene>
<feature type="transmembrane region" description="Helical" evidence="11">
    <location>
        <begin position="237"/>
        <end position="258"/>
    </location>
</feature>
<proteinExistence type="inferred from homology"/>
<dbReference type="SUPFAM" id="SSF103473">
    <property type="entry name" value="MFS general substrate transporter"/>
    <property type="match status" value="1"/>
</dbReference>
<organism evidence="13 14">
    <name type="scientific">Vanrija albida</name>
    <dbReference type="NCBI Taxonomy" id="181172"/>
    <lineage>
        <taxon>Eukaryota</taxon>
        <taxon>Fungi</taxon>
        <taxon>Dikarya</taxon>
        <taxon>Basidiomycota</taxon>
        <taxon>Agaricomycotina</taxon>
        <taxon>Tremellomycetes</taxon>
        <taxon>Trichosporonales</taxon>
        <taxon>Trichosporonaceae</taxon>
        <taxon>Vanrija</taxon>
    </lineage>
</organism>
<comment type="similarity">
    <text evidence="2 9">Belongs to the major facilitator superfamily. Sugar transporter (TC 2.A.1.1) family.</text>
</comment>
<evidence type="ECO:0000256" key="2">
    <source>
        <dbReference type="ARBA" id="ARBA00010992"/>
    </source>
</evidence>
<dbReference type="GeneID" id="95987152"/>
<feature type="transmembrane region" description="Helical" evidence="11">
    <location>
        <begin position="164"/>
        <end position="186"/>
    </location>
</feature>
<dbReference type="InterPro" id="IPR050360">
    <property type="entry name" value="MFS_Sugar_Transporters"/>
</dbReference>
<dbReference type="PANTHER" id="PTHR48022:SF5">
    <property type="entry name" value="ALPHA-GLUCOSIDES PERMEASE MPH2-RELATED"/>
    <property type="match status" value="1"/>
</dbReference>
<dbReference type="EMBL" id="JBBXJM010000004">
    <property type="protein sequence ID" value="KAL1409276.1"/>
    <property type="molecule type" value="Genomic_DNA"/>
</dbReference>
<feature type="region of interest" description="Disordered" evidence="10">
    <location>
        <begin position="1"/>
        <end position="22"/>
    </location>
</feature>
<feature type="transmembrane region" description="Helical" evidence="11">
    <location>
        <begin position="198"/>
        <end position="217"/>
    </location>
</feature>
<protein>
    <recommendedName>
        <fullName evidence="12">Major facilitator superfamily (MFS) profile domain-containing protein</fullName>
    </recommendedName>
</protein>
<sequence length="564" mass="63349">MSKTTTDAAPAAPHYTDEKMQSESERVEQLILQAELATKSQHKMTLFQGLRQYPKACFWSMMISVAVIMEAFDMVLTGNFYAYPSFRKRFGEMHIDKNGEVDYQIPARWMAGLGNAAGVTAIIGVILNGWIAERFGYRRTMLVTLIWMCGVFFLFFFANSLGMLLAAQFLVGFAWGIFQTLTTTYAAEVAPLPLRGILTTWVNACWGIGQLIGIGMLRGLLRRTDDWGWRIPYAVQWVWPIPLILTAIFAPESPWWLVRRGRPEEARRSLQRLYSGDQQEEVNNALAMIEHTIAMERQATAGASYKELFRGTNLRRTEIVCGAWAVQQMCGSSLMGSATYFLEQAGFSPENAFSMTMGQYAINTGGTFISWVLIGMGIGRRSMYLYGCVWMCAVLIIIGGVSTINTTASSWAVGCMLLIWSVCYQFTVGTVCYSLVAELPSRRLAIKTINLGRGFYNVVGVINGSYSSYMLNPTAWNWGGKTAFYWAGTCSLCILWIYFRLPEPKGLTFHELNARFVAKVPARKFQSVDIDVFERNDNTIAGVHDAIDKQDVEREHIENNTTKA</sequence>
<dbReference type="InterPro" id="IPR005828">
    <property type="entry name" value="MFS_sugar_transport-like"/>
</dbReference>
<dbReference type="InterPro" id="IPR020846">
    <property type="entry name" value="MFS_dom"/>
</dbReference>
<feature type="transmembrane region" description="Helical" evidence="11">
    <location>
        <begin position="56"/>
        <end position="83"/>
    </location>
</feature>
<feature type="transmembrane region" description="Helical" evidence="11">
    <location>
        <begin position="383"/>
        <end position="404"/>
    </location>
</feature>
<keyword evidence="14" id="KW-1185">Reference proteome</keyword>
<dbReference type="Pfam" id="PF00083">
    <property type="entry name" value="Sugar_tr"/>
    <property type="match status" value="1"/>
</dbReference>
<dbReference type="InterPro" id="IPR005829">
    <property type="entry name" value="Sugar_transporter_CS"/>
</dbReference>
<evidence type="ECO:0000256" key="11">
    <source>
        <dbReference type="SAM" id="Phobius"/>
    </source>
</evidence>
<dbReference type="Proteomes" id="UP001565368">
    <property type="component" value="Unassembled WGS sequence"/>
</dbReference>
<dbReference type="RefSeq" id="XP_069209220.1">
    <property type="nucleotide sequence ID" value="XM_069354578.1"/>
</dbReference>
<keyword evidence="4 11" id="KW-0812">Transmembrane</keyword>
<dbReference type="NCBIfam" id="TIGR00879">
    <property type="entry name" value="SP"/>
    <property type="match status" value="1"/>
</dbReference>
<dbReference type="InterPro" id="IPR003663">
    <property type="entry name" value="Sugar/inositol_transpt"/>
</dbReference>
<feature type="transmembrane region" description="Helical" evidence="11">
    <location>
        <begin position="109"/>
        <end position="128"/>
    </location>
</feature>
<keyword evidence="3 9" id="KW-0813">Transport</keyword>
<feature type="transmembrane region" description="Helical" evidence="11">
    <location>
        <begin position="140"/>
        <end position="158"/>
    </location>
</feature>
<name>A0ABR3Q497_9TREE</name>
<evidence type="ECO:0000256" key="5">
    <source>
        <dbReference type="ARBA" id="ARBA00022989"/>
    </source>
</evidence>
<evidence type="ECO:0000256" key="3">
    <source>
        <dbReference type="ARBA" id="ARBA00022448"/>
    </source>
</evidence>
<dbReference type="Gene3D" id="1.20.1250.20">
    <property type="entry name" value="MFS general substrate transporter like domains"/>
    <property type="match status" value="1"/>
</dbReference>
<feature type="transmembrane region" description="Helical" evidence="11">
    <location>
        <begin position="483"/>
        <end position="501"/>
    </location>
</feature>
<dbReference type="PANTHER" id="PTHR48022">
    <property type="entry name" value="PLASTIDIC GLUCOSE TRANSPORTER 4"/>
    <property type="match status" value="1"/>
</dbReference>
<dbReference type="InterPro" id="IPR036259">
    <property type="entry name" value="MFS_trans_sf"/>
</dbReference>
<evidence type="ECO:0000256" key="10">
    <source>
        <dbReference type="SAM" id="MobiDB-lite"/>
    </source>
</evidence>